<feature type="region of interest" description="Disordered" evidence="5">
    <location>
        <begin position="1"/>
        <end position="38"/>
    </location>
</feature>
<gene>
    <name evidence="7" type="ORF">Tco_1078601</name>
</gene>
<comment type="caution">
    <text evidence="7">The sequence shown here is derived from an EMBL/GenBank/DDBJ whole genome shotgun (WGS) entry which is preliminary data.</text>
</comment>
<evidence type="ECO:0000256" key="5">
    <source>
        <dbReference type="SAM" id="MobiDB-lite"/>
    </source>
</evidence>
<evidence type="ECO:0000259" key="6">
    <source>
        <dbReference type="PROSITE" id="PS50966"/>
    </source>
</evidence>
<evidence type="ECO:0000313" key="8">
    <source>
        <dbReference type="Proteomes" id="UP001151760"/>
    </source>
</evidence>
<dbReference type="Proteomes" id="UP001151760">
    <property type="component" value="Unassembled WGS sequence"/>
</dbReference>
<dbReference type="SMART" id="SM00575">
    <property type="entry name" value="ZnF_PMZ"/>
    <property type="match status" value="1"/>
</dbReference>
<dbReference type="InterPro" id="IPR006564">
    <property type="entry name" value="Znf_PMZ"/>
</dbReference>
<name>A0ABQ5HQM7_9ASTR</name>
<protein>
    <submittedName>
        <fullName evidence="7">FAR1 DNA binding domain, zinc finger, SWIM-type, MULE transposase domain containing protein</fullName>
    </submittedName>
</protein>
<dbReference type="PROSITE" id="PS50966">
    <property type="entry name" value="ZF_SWIM"/>
    <property type="match status" value="1"/>
</dbReference>
<evidence type="ECO:0000313" key="7">
    <source>
        <dbReference type="EMBL" id="GJT89756.1"/>
    </source>
</evidence>
<accession>A0ABQ5HQM7</accession>
<evidence type="ECO:0000256" key="4">
    <source>
        <dbReference type="PROSITE-ProRule" id="PRU00325"/>
    </source>
</evidence>
<keyword evidence="3" id="KW-0862">Zinc</keyword>
<dbReference type="EMBL" id="BQNB010019858">
    <property type="protein sequence ID" value="GJT89756.1"/>
    <property type="molecule type" value="Genomic_DNA"/>
</dbReference>
<dbReference type="PANTHER" id="PTHR47718:SF17">
    <property type="entry name" value="PROTEIN FAR1-RELATED SEQUENCE 5-LIKE"/>
    <property type="match status" value="1"/>
</dbReference>
<dbReference type="PANTHER" id="PTHR47718">
    <property type="entry name" value="OS01G0519700 PROTEIN"/>
    <property type="match status" value="1"/>
</dbReference>
<evidence type="ECO:0000256" key="3">
    <source>
        <dbReference type="ARBA" id="ARBA00022833"/>
    </source>
</evidence>
<keyword evidence="8" id="KW-1185">Reference proteome</keyword>
<proteinExistence type="predicted"/>
<dbReference type="Pfam" id="PF04434">
    <property type="entry name" value="SWIM"/>
    <property type="match status" value="1"/>
</dbReference>
<sequence length="93" mass="10452">MVVEKKPQPKKQTAKEGKTAIGKGGMRGENVTEEAKQAPTSPAIAVVDICKSVMEVECSCKHYEAYGLLCRHIFCVLRMKSIKEFPHKYLNKR</sequence>
<feature type="compositionally biased region" description="Basic and acidic residues" evidence="5">
    <location>
        <begin position="1"/>
        <end position="18"/>
    </location>
</feature>
<feature type="domain" description="SWIM-type" evidence="6">
    <location>
        <begin position="43"/>
        <end position="81"/>
    </location>
</feature>
<reference evidence="7" key="2">
    <citation type="submission" date="2022-01" db="EMBL/GenBank/DDBJ databases">
        <authorList>
            <person name="Yamashiro T."/>
            <person name="Shiraishi A."/>
            <person name="Satake H."/>
            <person name="Nakayama K."/>
        </authorList>
    </citation>
    <scope>NUCLEOTIDE SEQUENCE</scope>
</reference>
<organism evidence="7 8">
    <name type="scientific">Tanacetum coccineum</name>
    <dbReference type="NCBI Taxonomy" id="301880"/>
    <lineage>
        <taxon>Eukaryota</taxon>
        <taxon>Viridiplantae</taxon>
        <taxon>Streptophyta</taxon>
        <taxon>Embryophyta</taxon>
        <taxon>Tracheophyta</taxon>
        <taxon>Spermatophyta</taxon>
        <taxon>Magnoliopsida</taxon>
        <taxon>eudicotyledons</taxon>
        <taxon>Gunneridae</taxon>
        <taxon>Pentapetalae</taxon>
        <taxon>asterids</taxon>
        <taxon>campanulids</taxon>
        <taxon>Asterales</taxon>
        <taxon>Asteraceae</taxon>
        <taxon>Asteroideae</taxon>
        <taxon>Anthemideae</taxon>
        <taxon>Anthemidinae</taxon>
        <taxon>Tanacetum</taxon>
    </lineage>
</organism>
<evidence type="ECO:0000256" key="2">
    <source>
        <dbReference type="ARBA" id="ARBA00022771"/>
    </source>
</evidence>
<keyword evidence="1" id="KW-0479">Metal-binding</keyword>
<evidence type="ECO:0000256" key="1">
    <source>
        <dbReference type="ARBA" id="ARBA00022723"/>
    </source>
</evidence>
<dbReference type="InterPro" id="IPR007527">
    <property type="entry name" value="Znf_SWIM"/>
</dbReference>
<reference evidence="7" key="1">
    <citation type="journal article" date="2022" name="Int. J. Mol. Sci.">
        <title>Draft Genome of Tanacetum Coccineum: Genomic Comparison of Closely Related Tanacetum-Family Plants.</title>
        <authorList>
            <person name="Yamashiro T."/>
            <person name="Shiraishi A."/>
            <person name="Nakayama K."/>
            <person name="Satake H."/>
        </authorList>
    </citation>
    <scope>NUCLEOTIDE SEQUENCE</scope>
</reference>
<keyword evidence="2 4" id="KW-0863">Zinc-finger</keyword>